<feature type="compositionally biased region" description="Low complexity" evidence="2">
    <location>
        <begin position="133"/>
        <end position="143"/>
    </location>
</feature>
<feature type="compositionally biased region" description="Polar residues" evidence="2">
    <location>
        <begin position="30"/>
        <end position="39"/>
    </location>
</feature>
<feature type="region of interest" description="Disordered" evidence="2">
    <location>
        <begin position="488"/>
        <end position="606"/>
    </location>
</feature>
<evidence type="ECO:0000256" key="1">
    <source>
        <dbReference type="SAM" id="Coils"/>
    </source>
</evidence>
<name>A0AAW1T6J2_9CHLO</name>
<organism evidence="3 4">
    <name type="scientific">Apatococcus fuscideae</name>
    <dbReference type="NCBI Taxonomy" id="2026836"/>
    <lineage>
        <taxon>Eukaryota</taxon>
        <taxon>Viridiplantae</taxon>
        <taxon>Chlorophyta</taxon>
        <taxon>core chlorophytes</taxon>
        <taxon>Trebouxiophyceae</taxon>
        <taxon>Chlorellales</taxon>
        <taxon>Chlorellaceae</taxon>
        <taxon>Apatococcus</taxon>
    </lineage>
</organism>
<evidence type="ECO:0000313" key="4">
    <source>
        <dbReference type="Proteomes" id="UP001485043"/>
    </source>
</evidence>
<feature type="compositionally biased region" description="Polar residues" evidence="2">
    <location>
        <begin position="198"/>
        <end position="212"/>
    </location>
</feature>
<dbReference type="Proteomes" id="UP001485043">
    <property type="component" value="Unassembled WGS sequence"/>
</dbReference>
<gene>
    <name evidence="3" type="ORF">WJX84_010771</name>
</gene>
<protein>
    <submittedName>
        <fullName evidence="3">Uncharacterized protein</fullName>
    </submittedName>
</protein>
<comment type="caution">
    <text evidence="3">The sequence shown here is derived from an EMBL/GenBank/DDBJ whole genome shotgun (WGS) entry which is preliminary data.</text>
</comment>
<evidence type="ECO:0000256" key="2">
    <source>
        <dbReference type="SAM" id="MobiDB-lite"/>
    </source>
</evidence>
<dbReference type="AlphaFoldDB" id="A0AAW1T6J2"/>
<feature type="region of interest" description="Disordered" evidence="2">
    <location>
        <begin position="30"/>
        <end position="87"/>
    </location>
</feature>
<feature type="compositionally biased region" description="Low complexity" evidence="2">
    <location>
        <begin position="504"/>
        <end position="519"/>
    </location>
</feature>
<accession>A0AAW1T6J2</accession>
<evidence type="ECO:0000313" key="3">
    <source>
        <dbReference type="EMBL" id="KAK9864705.1"/>
    </source>
</evidence>
<feature type="region of interest" description="Disordered" evidence="2">
    <location>
        <begin position="133"/>
        <end position="219"/>
    </location>
</feature>
<keyword evidence="1" id="KW-0175">Coiled coil</keyword>
<dbReference type="EMBL" id="JALJOV010000323">
    <property type="protein sequence ID" value="KAK9864705.1"/>
    <property type="molecule type" value="Genomic_DNA"/>
</dbReference>
<sequence length="679" mass="73327">MNRQAVVTDKENSLRASGKIFGTLFRTSKTSKEVTTASGHQPLAELRGSRHEPSAQSILQSSSSIVSSPPVPEASSKPSQLTLDVPKLSSSLLTRFKRKDIPKHVEAVANGDLSRMSSPFPAAQSAVQASSSSSYGLARASQHAQHHDAASDPSDVEMSPSALGSSHVRKPAQREAPHAARRHPRLLQPTPPAAFQEFTPSQSARSRSSPDTPGSGFQRVSGVRRKWGVGLETDVPLDEFAVLVAQQPWLEDAADRATASAVNGRHVSAADTEDIRGSLQEAMQDAMQAATSIDDDLRRQQPSGWGSGQRPLWAAPNAGSAGPVGAMIQSLLHRHACLEVALMGAQSHNVQLEGLIDDLRVEAEETKSRSGQQSEQWRRQRQQLLSQLHEAGRQLQQTAERERAVRETLRKSQGEAEAAASELERSQEVCREMLAARRSAREALSDMAQQNARLVSAYVQKKQELRAVQETARASALQWEMQTEELRAGLDKAEHRASSQLEAPGRSPSPRRQSSSGSPDAHEPLGTPLGGPERLFRQSSVSPAPTPPMMAGFPDFFDHTHGLPSRASPGMRPASRMEASDDPGQPGRARPFPAASDTVGTGLESGDWNRERVQLLQQIQELQRQMDVSRTSEVCAGSPGGASPLTPRMPLMVIAERGQQAENGLRTPLTPLPGCPSRA</sequence>
<feature type="coiled-coil region" evidence="1">
    <location>
        <begin position="349"/>
        <end position="429"/>
    </location>
</feature>
<reference evidence="3 4" key="1">
    <citation type="journal article" date="2024" name="Nat. Commun.">
        <title>Phylogenomics reveals the evolutionary origins of lichenization in chlorophyte algae.</title>
        <authorList>
            <person name="Puginier C."/>
            <person name="Libourel C."/>
            <person name="Otte J."/>
            <person name="Skaloud P."/>
            <person name="Haon M."/>
            <person name="Grisel S."/>
            <person name="Petersen M."/>
            <person name="Berrin J.G."/>
            <person name="Delaux P.M."/>
            <person name="Dal Grande F."/>
            <person name="Keller J."/>
        </authorList>
    </citation>
    <scope>NUCLEOTIDE SEQUENCE [LARGE SCALE GENOMIC DNA]</scope>
    <source>
        <strain evidence="3 4">SAG 2523</strain>
    </source>
</reference>
<feature type="compositionally biased region" description="Basic and acidic residues" evidence="2">
    <location>
        <begin position="488"/>
        <end position="497"/>
    </location>
</feature>
<proteinExistence type="predicted"/>
<feature type="compositionally biased region" description="Low complexity" evidence="2">
    <location>
        <begin position="54"/>
        <end position="79"/>
    </location>
</feature>
<keyword evidence="4" id="KW-1185">Reference proteome</keyword>